<name>A0A0M3IGQ6_ASCLU</name>
<organism evidence="2 3">
    <name type="scientific">Ascaris lumbricoides</name>
    <name type="common">Giant roundworm</name>
    <dbReference type="NCBI Taxonomy" id="6252"/>
    <lineage>
        <taxon>Eukaryota</taxon>
        <taxon>Metazoa</taxon>
        <taxon>Ecdysozoa</taxon>
        <taxon>Nematoda</taxon>
        <taxon>Chromadorea</taxon>
        <taxon>Rhabditida</taxon>
        <taxon>Spirurina</taxon>
        <taxon>Ascaridomorpha</taxon>
        <taxon>Ascaridoidea</taxon>
        <taxon>Ascarididae</taxon>
        <taxon>Ascaris</taxon>
    </lineage>
</organism>
<dbReference type="Proteomes" id="UP000036681">
    <property type="component" value="Unplaced"/>
</dbReference>
<feature type="compositionally biased region" description="Basic and acidic residues" evidence="1">
    <location>
        <begin position="82"/>
        <end position="95"/>
    </location>
</feature>
<feature type="compositionally biased region" description="Polar residues" evidence="1">
    <location>
        <begin position="57"/>
        <end position="76"/>
    </location>
</feature>
<dbReference type="AlphaFoldDB" id="A0A0M3IGQ6"/>
<evidence type="ECO:0000256" key="1">
    <source>
        <dbReference type="SAM" id="MobiDB-lite"/>
    </source>
</evidence>
<accession>A0A0M3IGQ6</accession>
<reference evidence="3" key="1">
    <citation type="submission" date="2017-02" db="UniProtKB">
        <authorList>
            <consortium name="WormBaseParasite"/>
        </authorList>
    </citation>
    <scope>IDENTIFICATION</scope>
</reference>
<evidence type="ECO:0000313" key="2">
    <source>
        <dbReference type="Proteomes" id="UP000036681"/>
    </source>
</evidence>
<proteinExistence type="predicted"/>
<feature type="compositionally biased region" description="Polar residues" evidence="1">
    <location>
        <begin position="96"/>
        <end position="105"/>
    </location>
</feature>
<protein>
    <submittedName>
        <fullName evidence="3">Uncharacterized protein</fullName>
    </submittedName>
</protein>
<keyword evidence="2" id="KW-1185">Reference proteome</keyword>
<sequence length="125" mass="13608">MLGSMRDRLILLRINSALSSPKSVGAPLDDSTDACAYVERAALESSNEQERNDSARSRSPSGDSQSPLAATSTSVPPLSAPTERDRRVLFRDDPHSSTARSSSRNPEYLRSLLFPTRATRSNEVS</sequence>
<evidence type="ECO:0000313" key="3">
    <source>
        <dbReference type="WBParaSite" id="ALUE_0001751801-mRNA-1"/>
    </source>
</evidence>
<feature type="region of interest" description="Disordered" evidence="1">
    <location>
        <begin position="39"/>
        <end position="125"/>
    </location>
</feature>
<dbReference type="WBParaSite" id="ALUE_0001751801-mRNA-1">
    <property type="protein sequence ID" value="ALUE_0001751801-mRNA-1"/>
    <property type="gene ID" value="ALUE_0001751801"/>
</dbReference>